<organism evidence="2 3">
    <name type="scientific">Rhizopus microsporus</name>
    <dbReference type="NCBI Taxonomy" id="58291"/>
    <lineage>
        <taxon>Eukaryota</taxon>
        <taxon>Fungi</taxon>
        <taxon>Fungi incertae sedis</taxon>
        <taxon>Mucoromycota</taxon>
        <taxon>Mucoromycotina</taxon>
        <taxon>Mucoromycetes</taxon>
        <taxon>Mucorales</taxon>
        <taxon>Mucorineae</taxon>
        <taxon>Rhizopodaceae</taxon>
        <taxon>Rhizopus</taxon>
    </lineage>
</organism>
<dbReference type="GO" id="GO:0005739">
    <property type="term" value="C:mitochondrion"/>
    <property type="evidence" value="ECO:0007669"/>
    <property type="project" value="TreeGrafter"/>
</dbReference>
<evidence type="ECO:0000256" key="1">
    <source>
        <dbReference type="PROSITE-ProRule" id="PRU00708"/>
    </source>
</evidence>
<dbReference type="OMA" id="CKEMSQF"/>
<dbReference type="Proteomes" id="UP000242381">
    <property type="component" value="Unassembled WGS sequence"/>
</dbReference>
<dbReference type="GO" id="GO:0007005">
    <property type="term" value="P:mitochondrion organization"/>
    <property type="evidence" value="ECO:0007669"/>
    <property type="project" value="TreeGrafter"/>
</dbReference>
<protein>
    <recommendedName>
        <fullName evidence="4">Pentacotripeptide-repeat region of PRORP domain-containing protein</fullName>
    </recommendedName>
</protein>
<dbReference type="VEuPathDB" id="FungiDB:BCV72DRAFT_112299"/>
<dbReference type="GO" id="GO:0003729">
    <property type="term" value="F:mRNA binding"/>
    <property type="evidence" value="ECO:0007669"/>
    <property type="project" value="TreeGrafter"/>
</dbReference>
<dbReference type="AlphaFoldDB" id="A0A1X0SB16"/>
<dbReference type="InterPro" id="IPR002885">
    <property type="entry name" value="PPR_rpt"/>
</dbReference>
<dbReference type="PANTHER" id="PTHR47934">
    <property type="entry name" value="PENTATRICOPEPTIDE REPEAT-CONTAINING PROTEIN PET309, MITOCHONDRIAL"/>
    <property type="match status" value="1"/>
</dbReference>
<dbReference type="InterPro" id="IPR051114">
    <property type="entry name" value="Mito_RNA_Proc_CCM1"/>
</dbReference>
<sequence length="338" mass="39390">MKGLQLKNPFLNKRKQKPEASLTRCKQFKSMVHLPSETSLVSYSTTTTMNSNNINTGQSMDDQSYSNFYLKLPNEPSLPKKKIFRPIEPSISICKLSQQGRSDEALSAYLKLVDQGVFPSNEALHQLARSLYVTNNLAGMRTFYDTLMNFYKVHEPTNKSRRSLSYIYVMFINMVARTTKSMQTIEQLCQDMSCYVKRGNIALYNTLLKVFLNNNDVRKADRLYRQIKRHSTPTAMTYGILMNYASKRRDLRSMIKYLDDMAAYSIPVDYAIIEITVSTLCRVKAFDLAEEMVKELHRGCEKLVPPRFQQHLLCKIDVRKKRHYRRKQRRVNKKKGLK</sequence>
<reference evidence="2 3" key="1">
    <citation type="journal article" date="2016" name="Proc. Natl. Acad. Sci. U.S.A.">
        <title>Lipid metabolic changes in an early divergent fungus govern the establishment of a mutualistic symbiosis with endobacteria.</title>
        <authorList>
            <person name="Lastovetsky O.A."/>
            <person name="Gaspar M.L."/>
            <person name="Mondo S.J."/>
            <person name="LaButti K.M."/>
            <person name="Sandor L."/>
            <person name="Grigoriev I.V."/>
            <person name="Henry S.A."/>
            <person name="Pawlowska T.E."/>
        </authorList>
    </citation>
    <scope>NUCLEOTIDE SEQUENCE [LARGE SCALE GENOMIC DNA]</scope>
    <source>
        <strain evidence="2 3">ATCC 11559</strain>
    </source>
</reference>
<dbReference type="Pfam" id="PF13041">
    <property type="entry name" value="PPR_2"/>
    <property type="match status" value="1"/>
</dbReference>
<gene>
    <name evidence="2" type="ORF">BCV71DRAFT_275797</name>
</gene>
<dbReference type="EMBL" id="KV921278">
    <property type="protein sequence ID" value="ORE21474.1"/>
    <property type="molecule type" value="Genomic_DNA"/>
</dbReference>
<name>A0A1X0SB16_RHIZD</name>
<evidence type="ECO:0008006" key="4">
    <source>
        <dbReference type="Google" id="ProtNLM"/>
    </source>
</evidence>
<dbReference type="PROSITE" id="PS51375">
    <property type="entry name" value="PPR"/>
    <property type="match status" value="1"/>
</dbReference>
<feature type="repeat" description="PPR" evidence="1">
    <location>
        <begin position="200"/>
        <end position="234"/>
    </location>
</feature>
<dbReference type="VEuPathDB" id="FungiDB:BCV72DRAFT_227154"/>
<dbReference type="PANTHER" id="PTHR47934:SF6">
    <property type="entry name" value="MITOCHONDRIAL GROUP I INTRON SPLICING FACTOR CCM1-RELATED"/>
    <property type="match status" value="1"/>
</dbReference>
<accession>A0A1X0SB16</accession>
<dbReference type="NCBIfam" id="TIGR00756">
    <property type="entry name" value="PPR"/>
    <property type="match status" value="1"/>
</dbReference>
<dbReference type="InterPro" id="IPR011990">
    <property type="entry name" value="TPR-like_helical_dom_sf"/>
</dbReference>
<evidence type="ECO:0000313" key="2">
    <source>
        <dbReference type="EMBL" id="ORE21474.1"/>
    </source>
</evidence>
<dbReference type="GO" id="GO:0006396">
    <property type="term" value="P:RNA processing"/>
    <property type="evidence" value="ECO:0007669"/>
    <property type="project" value="TreeGrafter"/>
</dbReference>
<proteinExistence type="predicted"/>
<evidence type="ECO:0000313" key="3">
    <source>
        <dbReference type="Proteomes" id="UP000242381"/>
    </source>
</evidence>
<dbReference type="Gene3D" id="1.25.40.10">
    <property type="entry name" value="Tetratricopeptide repeat domain"/>
    <property type="match status" value="1"/>
</dbReference>